<keyword evidence="2" id="KW-1185">Reference proteome</keyword>
<proteinExistence type="predicted"/>
<name>A0A0C2MED9_THEKT</name>
<dbReference type="Proteomes" id="UP000031668">
    <property type="component" value="Unassembled WGS sequence"/>
</dbReference>
<sequence>MQGVREVTIEIPNNVVVTHEYNKSQPLDGFLSSVFLKLGEFNFEDYSLMYIVRGSQEDVSKYLIEEDRNDFESDKLYLVESPKRMCYMLKEKIEANRSDLRSLNKLENLMRV</sequence>
<accession>A0A0C2MED9</accession>
<organism evidence="1 2">
    <name type="scientific">Thelohanellus kitauei</name>
    <name type="common">Myxosporean</name>
    <dbReference type="NCBI Taxonomy" id="669202"/>
    <lineage>
        <taxon>Eukaryota</taxon>
        <taxon>Metazoa</taxon>
        <taxon>Cnidaria</taxon>
        <taxon>Myxozoa</taxon>
        <taxon>Myxosporea</taxon>
        <taxon>Bivalvulida</taxon>
        <taxon>Platysporina</taxon>
        <taxon>Myxobolidae</taxon>
        <taxon>Thelohanellus</taxon>
    </lineage>
</organism>
<evidence type="ECO:0000313" key="1">
    <source>
        <dbReference type="EMBL" id="KII62769.1"/>
    </source>
</evidence>
<evidence type="ECO:0000313" key="2">
    <source>
        <dbReference type="Proteomes" id="UP000031668"/>
    </source>
</evidence>
<comment type="caution">
    <text evidence="1">The sequence shown here is derived from an EMBL/GenBank/DDBJ whole genome shotgun (WGS) entry which is preliminary data.</text>
</comment>
<protein>
    <submittedName>
        <fullName evidence="1">Uncharacterized protein</fullName>
    </submittedName>
</protein>
<dbReference type="AlphaFoldDB" id="A0A0C2MED9"/>
<dbReference type="EMBL" id="JWZT01004873">
    <property type="protein sequence ID" value="KII62769.1"/>
    <property type="molecule type" value="Genomic_DNA"/>
</dbReference>
<reference evidence="1 2" key="1">
    <citation type="journal article" date="2014" name="Genome Biol. Evol.">
        <title>The genome of the myxosporean Thelohanellus kitauei shows adaptations to nutrient acquisition within its fish host.</title>
        <authorList>
            <person name="Yang Y."/>
            <person name="Xiong J."/>
            <person name="Zhou Z."/>
            <person name="Huo F."/>
            <person name="Miao W."/>
            <person name="Ran C."/>
            <person name="Liu Y."/>
            <person name="Zhang J."/>
            <person name="Feng J."/>
            <person name="Wang M."/>
            <person name="Wang M."/>
            <person name="Wang L."/>
            <person name="Yao B."/>
        </authorList>
    </citation>
    <scope>NUCLEOTIDE SEQUENCE [LARGE SCALE GENOMIC DNA]</scope>
    <source>
        <strain evidence="1">Wuqing</strain>
    </source>
</reference>
<gene>
    <name evidence="1" type="ORF">RF11_08945</name>
</gene>